<dbReference type="Pfam" id="PF01161">
    <property type="entry name" value="PBP"/>
    <property type="match status" value="1"/>
</dbReference>
<dbReference type="Proteomes" id="UP000239239">
    <property type="component" value="Unassembled WGS sequence"/>
</dbReference>
<dbReference type="CDD" id="cd00865">
    <property type="entry name" value="PEBP_bact_arch"/>
    <property type="match status" value="1"/>
</dbReference>
<dbReference type="EMBL" id="PQWY01000016">
    <property type="protein sequence ID" value="PPK29648.1"/>
    <property type="molecule type" value="Genomic_DNA"/>
</dbReference>
<protein>
    <submittedName>
        <fullName evidence="1">YbhB/YbcL family Raf kinase inhibitor-like protein</fullName>
    </submittedName>
</protein>
<evidence type="ECO:0000313" key="1">
    <source>
        <dbReference type="EMBL" id="PPK29648.1"/>
    </source>
</evidence>
<dbReference type="OrthoDB" id="9797506at2"/>
<dbReference type="AlphaFoldDB" id="A0A2S6EWT6"/>
<dbReference type="RefSeq" id="WP_080272041.1">
    <property type="nucleotide sequence ID" value="NZ_CP017601.1"/>
</dbReference>
<dbReference type="PANTHER" id="PTHR30289">
    <property type="entry name" value="UNCHARACTERIZED PROTEIN YBCL-RELATED"/>
    <property type="match status" value="1"/>
</dbReference>
<dbReference type="InterPro" id="IPR005247">
    <property type="entry name" value="YbhB_YbcL/LppC-like"/>
</dbReference>
<proteinExistence type="predicted"/>
<dbReference type="SUPFAM" id="SSF49777">
    <property type="entry name" value="PEBP-like"/>
    <property type="match status" value="1"/>
</dbReference>
<evidence type="ECO:0000313" key="2">
    <source>
        <dbReference type="Proteomes" id="UP000239239"/>
    </source>
</evidence>
<comment type="caution">
    <text evidence="1">The sequence shown here is derived from an EMBL/GenBank/DDBJ whole genome shotgun (WGS) entry which is preliminary data.</text>
</comment>
<dbReference type="NCBIfam" id="TIGR00481">
    <property type="entry name" value="YbhB/YbcL family Raf kinase inhibitor-like protein"/>
    <property type="match status" value="1"/>
</dbReference>
<organism evidence="1 2">
    <name type="scientific">Legionella pneumophila</name>
    <dbReference type="NCBI Taxonomy" id="446"/>
    <lineage>
        <taxon>Bacteria</taxon>
        <taxon>Pseudomonadati</taxon>
        <taxon>Pseudomonadota</taxon>
        <taxon>Gammaproteobacteria</taxon>
        <taxon>Legionellales</taxon>
        <taxon>Legionellaceae</taxon>
        <taxon>Legionella</taxon>
    </lineage>
</organism>
<dbReference type="InterPro" id="IPR008914">
    <property type="entry name" value="PEBP"/>
</dbReference>
<gene>
    <name evidence="1" type="ORF">C3928_11265</name>
</gene>
<reference evidence="1 2" key="1">
    <citation type="submission" date="2018-02" db="EMBL/GenBank/DDBJ databases">
        <title>Draft genome sequences of four Legionella pneumophila clinical strains isolated in Ontario.</title>
        <authorList>
            <person name="Fortuna A."/>
            <person name="Ramnarine R."/>
            <person name="Li A."/>
            <person name="Frantz C."/>
            <person name="Mallo G."/>
        </authorList>
    </citation>
    <scope>NUCLEOTIDE SEQUENCE [LARGE SCALE GENOMIC DNA]</scope>
    <source>
        <strain evidence="1 2">LG61</strain>
    </source>
</reference>
<dbReference type="InterPro" id="IPR036610">
    <property type="entry name" value="PEBP-like_sf"/>
</dbReference>
<name>A0A2S6EWT6_LEGPN</name>
<dbReference type="PANTHER" id="PTHR30289:SF1">
    <property type="entry name" value="PEBP (PHOSPHATIDYLETHANOLAMINE-BINDING PROTEIN) FAMILY PROTEIN"/>
    <property type="match status" value="1"/>
</dbReference>
<accession>A0A2S6EWT6</accession>
<dbReference type="Gene3D" id="3.90.280.10">
    <property type="entry name" value="PEBP-like"/>
    <property type="match status" value="1"/>
</dbReference>
<sequence>MMVVLKNLILTLISSALLVTPCFSAGLRLESPAFAANAVIPQKFTCSSLNYSPPLIWHDPNLGTQSYVLIVHDPDAPTGNWIHWVLFNIPAQVKQLAEGAATPAGATSGLNSWNTTGYSGPCPPTGTHRYYFTLYALDTYLSLGPDATSQDVVNAMKGDIIDTAELVGHYSKNASQ</sequence>